<dbReference type="InterPro" id="IPR001245">
    <property type="entry name" value="Ser-Thr/Tyr_kinase_cat_dom"/>
</dbReference>
<dbReference type="GO" id="GO:0005886">
    <property type="term" value="C:plasma membrane"/>
    <property type="evidence" value="ECO:0007669"/>
    <property type="project" value="TreeGrafter"/>
</dbReference>
<dbReference type="EMBL" id="JAVXUP010000071">
    <property type="protein sequence ID" value="KAK3039660.1"/>
    <property type="molecule type" value="Genomic_DNA"/>
</dbReference>
<dbReference type="AlphaFoldDB" id="A0AA89BEX7"/>
<keyword evidence="4" id="KW-0418">Kinase</keyword>
<feature type="non-terminal residue" evidence="7">
    <location>
        <position position="1"/>
    </location>
</feature>
<evidence type="ECO:0000259" key="6">
    <source>
        <dbReference type="PROSITE" id="PS50011"/>
    </source>
</evidence>
<gene>
    <name evidence="7" type="ORF">RJ639_027001</name>
</gene>
<reference evidence="7" key="1">
    <citation type="submission" date="2022-12" db="EMBL/GenBank/DDBJ databases">
        <title>Draft genome assemblies for two species of Escallonia (Escalloniales).</title>
        <authorList>
            <person name="Chanderbali A."/>
            <person name="Dervinis C."/>
            <person name="Anghel I."/>
            <person name="Soltis D."/>
            <person name="Soltis P."/>
            <person name="Zapata F."/>
        </authorList>
    </citation>
    <scope>NUCLEOTIDE SEQUENCE</scope>
    <source>
        <strain evidence="7">UCBG64.0493</strain>
        <tissue evidence="7">Leaf</tissue>
    </source>
</reference>
<keyword evidence="5" id="KW-0067">ATP-binding</keyword>
<keyword evidence="3" id="KW-0547">Nucleotide-binding</keyword>
<evidence type="ECO:0000256" key="2">
    <source>
        <dbReference type="ARBA" id="ARBA00022679"/>
    </source>
</evidence>
<name>A0AA89BEX7_9ASTE</name>
<accession>A0AA89BEX7</accession>
<dbReference type="InterPro" id="IPR011009">
    <property type="entry name" value="Kinase-like_dom_sf"/>
</dbReference>
<dbReference type="SUPFAM" id="SSF56112">
    <property type="entry name" value="Protein kinase-like (PK-like)"/>
    <property type="match status" value="1"/>
</dbReference>
<evidence type="ECO:0000256" key="3">
    <source>
        <dbReference type="ARBA" id="ARBA00022741"/>
    </source>
</evidence>
<feature type="domain" description="Protein kinase" evidence="6">
    <location>
        <begin position="1"/>
        <end position="197"/>
    </location>
</feature>
<dbReference type="PROSITE" id="PS50011">
    <property type="entry name" value="PROTEIN_KINASE_DOM"/>
    <property type="match status" value="1"/>
</dbReference>
<comment type="caution">
    <text evidence="7">The sequence shown here is derived from an EMBL/GenBank/DDBJ whole genome shotgun (WGS) entry which is preliminary data.</text>
</comment>
<evidence type="ECO:0000313" key="8">
    <source>
        <dbReference type="Proteomes" id="UP001188597"/>
    </source>
</evidence>
<keyword evidence="8" id="KW-1185">Reference proteome</keyword>
<evidence type="ECO:0000256" key="5">
    <source>
        <dbReference type="ARBA" id="ARBA00022840"/>
    </source>
</evidence>
<dbReference type="Gene3D" id="3.30.200.20">
    <property type="entry name" value="Phosphorylase Kinase, domain 1"/>
    <property type="match status" value="1"/>
</dbReference>
<dbReference type="Proteomes" id="UP001188597">
    <property type="component" value="Unassembled WGS sequence"/>
</dbReference>
<dbReference type="GO" id="GO:0004674">
    <property type="term" value="F:protein serine/threonine kinase activity"/>
    <property type="evidence" value="ECO:0007669"/>
    <property type="project" value="UniProtKB-KW"/>
</dbReference>
<evidence type="ECO:0000256" key="4">
    <source>
        <dbReference type="ARBA" id="ARBA00022777"/>
    </source>
</evidence>
<keyword evidence="2" id="KW-0808">Transferase</keyword>
<organism evidence="7 8">
    <name type="scientific">Escallonia herrerae</name>
    <dbReference type="NCBI Taxonomy" id="1293975"/>
    <lineage>
        <taxon>Eukaryota</taxon>
        <taxon>Viridiplantae</taxon>
        <taxon>Streptophyta</taxon>
        <taxon>Embryophyta</taxon>
        <taxon>Tracheophyta</taxon>
        <taxon>Spermatophyta</taxon>
        <taxon>Magnoliopsida</taxon>
        <taxon>eudicotyledons</taxon>
        <taxon>Gunneridae</taxon>
        <taxon>Pentapetalae</taxon>
        <taxon>asterids</taxon>
        <taxon>campanulids</taxon>
        <taxon>Escalloniales</taxon>
        <taxon>Escalloniaceae</taxon>
        <taxon>Escallonia</taxon>
    </lineage>
</organism>
<proteinExistence type="predicted"/>
<protein>
    <recommendedName>
        <fullName evidence="6">Protein kinase domain-containing protein</fullName>
    </recommendedName>
</protein>
<dbReference type="GO" id="GO:0005524">
    <property type="term" value="F:ATP binding"/>
    <property type="evidence" value="ECO:0007669"/>
    <property type="project" value="UniProtKB-KW"/>
</dbReference>
<sequence length="197" mass="21533">MGCVFQQLRESGRFKGMPARCLAVSVVMLDDMPHSTIQSSIGKIKQGSHGILPNGQEIAVKRLSEFASQDERDFKDNVLIAAKLHHQNLVRLLGFCIEAAEEFLIYEFMPNASVAQFLSDPIMKVDMNSMRDIVRCIHIGLLCVQEIAADRPCMATVVAMLSSLSVTLPVPSKPAFFMHGSISSESESDSAGSESSI</sequence>
<keyword evidence="1" id="KW-0723">Serine/threonine-protein kinase</keyword>
<evidence type="ECO:0000256" key="1">
    <source>
        <dbReference type="ARBA" id="ARBA00022527"/>
    </source>
</evidence>
<dbReference type="PANTHER" id="PTHR27002:SF181">
    <property type="entry name" value="RECEPTOR-LIKE SERINE_THREONINE-PROTEIN KINASE"/>
    <property type="match status" value="1"/>
</dbReference>
<dbReference type="PANTHER" id="PTHR27002">
    <property type="entry name" value="RECEPTOR-LIKE SERINE/THREONINE-PROTEIN KINASE SD1-8"/>
    <property type="match status" value="1"/>
</dbReference>
<dbReference type="Pfam" id="PF07714">
    <property type="entry name" value="PK_Tyr_Ser-Thr"/>
    <property type="match status" value="1"/>
</dbReference>
<dbReference type="InterPro" id="IPR000719">
    <property type="entry name" value="Prot_kinase_dom"/>
</dbReference>
<evidence type="ECO:0000313" key="7">
    <source>
        <dbReference type="EMBL" id="KAK3039660.1"/>
    </source>
</evidence>